<gene>
    <name evidence="2" type="ORF">DFJ67_7275</name>
</gene>
<dbReference type="SUPFAM" id="SSF48452">
    <property type="entry name" value="TPR-like"/>
    <property type="match status" value="2"/>
</dbReference>
<dbReference type="Gene3D" id="1.25.40.10">
    <property type="entry name" value="Tetratricopeptide repeat domain"/>
    <property type="match status" value="1"/>
</dbReference>
<keyword evidence="3" id="KW-1185">Reference proteome</keyword>
<dbReference type="PANTHER" id="PTHR10098:SF108">
    <property type="entry name" value="TETRATRICOPEPTIDE REPEAT PROTEIN 28"/>
    <property type="match status" value="1"/>
</dbReference>
<comment type="caution">
    <text evidence="2">The sequence shown here is derived from an EMBL/GenBank/DDBJ whole genome shotgun (WGS) entry which is preliminary data.</text>
</comment>
<reference evidence="2 3" key="1">
    <citation type="submission" date="2018-08" db="EMBL/GenBank/DDBJ databases">
        <title>Sequencing the genomes of 1000 actinobacteria strains.</title>
        <authorList>
            <person name="Klenk H.-P."/>
        </authorList>
    </citation>
    <scope>NUCLEOTIDE SEQUENCE [LARGE SCALE GENOMIC DNA]</scope>
    <source>
        <strain evidence="2 3">DSM 44099</strain>
    </source>
</reference>
<dbReference type="PANTHER" id="PTHR10098">
    <property type="entry name" value="RAPSYN-RELATED"/>
    <property type="match status" value="1"/>
</dbReference>
<organism evidence="2 3">
    <name type="scientific">Asanoa ferruginea</name>
    <dbReference type="NCBI Taxonomy" id="53367"/>
    <lineage>
        <taxon>Bacteria</taxon>
        <taxon>Bacillati</taxon>
        <taxon>Actinomycetota</taxon>
        <taxon>Actinomycetes</taxon>
        <taxon>Micromonosporales</taxon>
        <taxon>Micromonosporaceae</taxon>
        <taxon>Asanoa</taxon>
    </lineage>
</organism>
<proteinExistence type="predicted"/>
<evidence type="ECO:0000313" key="3">
    <source>
        <dbReference type="Proteomes" id="UP000256913"/>
    </source>
</evidence>
<dbReference type="Pfam" id="PF12770">
    <property type="entry name" value="CHAT"/>
    <property type="match status" value="1"/>
</dbReference>
<dbReference type="AlphaFoldDB" id="A0A3D9ZX69"/>
<dbReference type="InterPro" id="IPR011990">
    <property type="entry name" value="TPR-like_helical_dom_sf"/>
</dbReference>
<dbReference type="Proteomes" id="UP000256913">
    <property type="component" value="Unassembled WGS sequence"/>
</dbReference>
<protein>
    <submittedName>
        <fullName evidence="2">CHAT domain-containing protein</fullName>
    </submittedName>
</protein>
<dbReference type="InterPro" id="IPR019734">
    <property type="entry name" value="TPR_rpt"/>
</dbReference>
<evidence type="ECO:0000313" key="2">
    <source>
        <dbReference type="EMBL" id="REG01195.1"/>
    </source>
</evidence>
<feature type="domain" description="CHAT" evidence="1">
    <location>
        <begin position="625"/>
        <end position="856"/>
    </location>
</feature>
<dbReference type="InterPro" id="IPR024983">
    <property type="entry name" value="CHAT_dom"/>
</dbReference>
<dbReference type="SMART" id="SM00028">
    <property type="entry name" value="TPR"/>
    <property type="match status" value="4"/>
</dbReference>
<name>A0A3D9ZX69_9ACTN</name>
<accession>A0A3D9ZX69</accession>
<dbReference type="OrthoDB" id="9761935at2"/>
<sequence>MTDQAVRAALAAVDVAYTEPVRARRLAARAVADAGDDPEPVAIAERALGMARTATGDLDAAEAHFRAAIAHADRAGLRFRAGEARGSIAYVLALTGRSAEALREIDLAEPALHGVPHARLLMQRALVHTEAGRFAAAADGYGAALAALARAGGDAVLEGDIRNNRSTARIRLRDWPGAEDDLARAEAAYDAAGHLGKTAPIYHNRGLAAAARGDVPAALAAFDEAADRYRRSGRDPNQLPADRAEVLLSVLLVSEARRAAEDAVVHYAAQRNAIDLVQARVVLARAALLSGDRHTAVAEALLAKRAAQRQQRPAWAALAGYLAFRAAPATPDIRAGRRVAVALVAAGWLVEAVDARLVVARAALDQGRPAVARRELAAVRGLTAGVAGRHRTAELRARVHHAQALLHLAEGDPAGAERSLRAGLRALDEFRANLGATELRVHASGHGGELADLGVRLAFARGDARAVLGWTERSRARAAVLPPARPSDDDAFARDLAELRQAVADHAAAVAGGDDPAPLLRRQATLEDSVRRRARRAGGTTWIGTHEPVRLSALRAALGPATLVEYLALDGVLHAAVVTGGRVTLHRLGAVAEAENHLAALRHGLRRLAHSSRTAAAAATLVEHKAKQLDALLLHPLRLDGPLVIVPTGTLHALPWPALPSLTGRPVCVAPSATLWHRAATAAPAATAGPAVFVAGPGLPHATAEVTALARATPGARRFTRQSSDVESVLGALDGAGLAHLAAHGSFRADNPLFSALRLIDGPLTVYDLERLRRPPRHVVLSACDSGLQAIRPGDELLGLAAALLGMGATSLVAAVVPVPDEATRPLMLRMHRHLRAGARPAEALARAQQELVPGDPAAVGFVCYGAG</sequence>
<dbReference type="EMBL" id="QUMQ01000001">
    <property type="protein sequence ID" value="REG01195.1"/>
    <property type="molecule type" value="Genomic_DNA"/>
</dbReference>
<evidence type="ECO:0000259" key="1">
    <source>
        <dbReference type="Pfam" id="PF12770"/>
    </source>
</evidence>
<dbReference type="RefSeq" id="WP_116073278.1">
    <property type="nucleotide sequence ID" value="NZ_BONB01000008.1"/>
</dbReference>